<dbReference type="PANTHER" id="PTHR35175:SF2">
    <property type="entry name" value="DUF1289 DOMAIN-CONTAINING PROTEIN"/>
    <property type="match status" value="1"/>
</dbReference>
<organism evidence="1 2">
    <name type="scientific">Panacagrimonas perspica</name>
    <dbReference type="NCBI Taxonomy" id="381431"/>
    <lineage>
        <taxon>Bacteria</taxon>
        <taxon>Pseudomonadati</taxon>
        <taxon>Pseudomonadota</taxon>
        <taxon>Gammaproteobacteria</taxon>
        <taxon>Nevskiales</taxon>
        <taxon>Nevskiaceae</taxon>
        <taxon>Panacagrimonas</taxon>
    </lineage>
</organism>
<gene>
    <name evidence="1" type="ORF">DFR24_1448</name>
</gene>
<sequence length="71" mass="7721">MGDETTAEGEPVASPCVGICQLDQRSICFGCGRLIGEIAEWSAASEMRRRQIAGDAARRQLAFETEGKYPE</sequence>
<dbReference type="RefSeq" id="WP_133880594.1">
    <property type="nucleotide sequence ID" value="NZ_MWIN01000004.1"/>
</dbReference>
<dbReference type="Pfam" id="PF06945">
    <property type="entry name" value="DUF1289"/>
    <property type="match status" value="1"/>
</dbReference>
<reference evidence="1 2" key="1">
    <citation type="submission" date="2019-03" db="EMBL/GenBank/DDBJ databases">
        <title>Genomic Encyclopedia of Type Strains, Phase IV (KMG-IV): sequencing the most valuable type-strain genomes for metagenomic binning, comparative biology and taxonomic classification.</title>
        <authorList>
            <person name="Goeker M."/>
        </authorList>
    </citation>
    <scope>NUCLEOTIDE SEQUENCE [LARGE SCALE GENOMIC DNA]</scope>
    <source>
        <strain evidence="1 2">DSM 26377</strain>
    </source>
</reference>
<evidence type="ECO:0000313" key="2">
    <source>
        <dbReference type="Proteomes" id="UP000295341"/>
    </source>
</evidence>
<proteinExistence type="predicted"/>
<comment type="caution">
    <text evidence="1">The sequence shown here is derived from an EMBL/GenBank/DDBJ whole genome shotgun (WGS) entry which is preliminary data.</text>
</comment>
<protein>
    <recommendedName>
        <fullName evidence="3">Fe-S protein YdhL (DUF1289 family)</fullName>
    </recommendedName>
</protein>
<accession>A0A4V3URX3</accession>
<dbReference type="EMBL" id="SOBT01000008">
    <property type="protein sequence ID" value="TDU32060.1"/>
    <property type="molecule type" value="Genomic_DNA"/>
</dbReference>
<dbReference type="InterPro" id="IPR010710">
    <property type="entry name" value="DUF1289"/>
</dbReference>
<evidence type="ECO:0000313" key="1">
    <source>
        <dbReference type="EMBL" id="TDU32060.1"/>
    </source>
</evidence>
<dbReference type="OrthoDB" id="9811423at2"/>
<name>A0A4V3URX3_9GAMM</name>
<dbReference type="AlphaFoldDB" id="A0A4V3URX3"/>
<dbReference type="Proteomes" id="UP000295341">
    <property type="component" value="Unassembled WGS sequence"/>
</dbReference>
<evidence type="ECO:0008006" key="3">
    <source>
        <dbReference type="Google" id="ProtNLM"/>
    </source>
</evidence>
<keyword evidence="2" id="KW-1185">Reference proteome</keyword>
<dbReference type="PANTHER" id="PTHR35175">
    <property type="entry name" value="DUF1289 DOMAIN-CONTAINING PROTEIN"/>
    <property type="match status" value="1"/>
</dbReference>